<accession>A0ABM8FML7</accession>
<keyword evidence="3" id="KW-1003">Cell membrane</keyword>
<dbReference type="Pfam" id="PF03547">
    <property type="entry name" value="Mem_trans"/>
    <property type="match status" value="2"/>
</dbReference>
<dbReference type="InterPro" id="IPR004776">
    <property type="entry name" value="Mem_transp_PIN-like"/>
</dbReference>
<protein>
    <recommendedName>
        <fullName evidence="10">Permease</fullName>
    </recommendedName>
</protein>
<feature type="transmembrane region" description="Helical" evidence="7">
    <location>
        <begin position="6"/>
        <end position="23"/>
    </location>
</feature>
<evidence type="ECO:0000313" key="9">
    <source>
        <dbReference type="Proteomes" id="UP001321445"/>
    </source>
</evidence>
<feature type="transmembrane region" description="Helical" evidence="7">
    <location>
        <begin position="156"/>
        <end position="177"/>
    </location>
</feature>
<sequence length="301" mass="33750">MISLLISILGIYFFVALGAYAKWHFKEELHDRSLILVSVYILQPFLTFWGLTARPLEPGIFEAPIWYLAIVLGFFLLMTPFGRHLFPDRKKRAIFLVASLVGNTANLGIPLGIAIFGEASVPYTTMINLANVLFVNTIGVYIYSSGRFSPKESLMNVIKMPILWSALAALLVNLIGWQIPDAIEENLKLGAYASIVIQLLLFGIYLSQVRIEHIDWLLVKTVGSIKFFLLPGAAWLLLQALSMEPFVKSVLLMELITPLAIANVNFAALFHCRPKDAAALVFVSSLFFLLYFAILWPMIHE</sequence>
<feature type="transmembrane region" description="Helical" evidence="7">
    <location>
        <begin position="123"/>
        <end position="144"/>
    </location>
</feature>
<evidence type="ECO:0000256" key="7">
    <source>
        <dbReference type="SAM" id="Phobius"/>
    </source>
</evidence>
<evidence type="ECO:0000256" key="2">
    <source>
        <dbReference type="ARBA" id="ARBA00022448"/>
    </source>
</evidence>
<feature type="transmembrane region" description="Helical" evidence="7">
    <location>
        <begin position="35"/>
        <end position="52"/>
    </location>
</feature>
<organism evidence="8 9">
    <name type="scientific">Hydrogenimonas cancrithermarum</name>
    <dbReference type="NCBI Taxonomy" id="2993563"/>
    <lineage>
        <taxon>Bacteria</taxon>
        <taxon>Pseudomonadati</taxon>
        <taxon>Campylobacterota</taxon>
        <taxon>Epsilonproteobacteria</taxon>
        <taxon>Campylobacterales</taxon>
        <taxon>Hydrogenimonadaceae</taxon>
        <taxon>Hydrogenimonas</taxon>
    </lineage>
</organism>
<evidence type="ECO:0000313" key="8">
    <source>
        <dbReference type="EMBL" id="BDY13608.1"/>
    </source>
</evidence>
<dbReference type="RefSeq" id="WP_286336556.1">
    <property type="nucleotide sequence ID" value="NZ_AP027370.1"/>
</dbReference>
<proteinExistence type="predicted"/>
<dbReference type="Proteomes" id="UP001321445">
    <property type="component" value="Chromosome"/>
</dbReference>
<reference evidence="8 9" key="1">
    <citation type="submission" date="2023-03" db="EMBL/GenBank/DDBJ databases">
        <title>Description of Hydrogenimonas sp. ISO32.</title>
        <authorList>
            <person name="Mino S."/>
            <person name="Fukazawa S."/>
            <person name="Sawabe T."/>
        </authorList>
    </citation>
    <scope>NUCLEOTIDE SEQUENCE [LARGE SCALE GENOMIC DNA]</scope>
    <source>
        <strain evidence="8 9">ISO32</strain>
    </source>
</reference>
<evidence type="ECO:0000256" key="3">
    <source>
        <dbReference type="ARBA" id="ARBA00022475"/>
    </source>
</evidence>
<keyword evidence="2" id="KW-0813">Transport</keyword>
<keyword evidence="6 7" id="KW-0472">Membrane</keyword>
<evidence type="ECO:0000256" key="4">
    <source>
        <dbReference type="ARBA" id="ARBA00022692"/>
    </source>
</evidence>
<feature type="transmembrane region" description="Helical" evidence="7">
    <location>
        <begin position="250"/>
        <end position="270"/>
    </location>
</feature>
<evidence type="ECO:0008006" key="10">
    <source>
        <dbReference type="Google" id="ProtNLM"/>
    </source>
</evidence>
<gene>
    <name evidence="8" type="ORF">HCR_19200</name>
</gene>
<feature type="transmembrane region" description="Helical" evidence="7">
    <location>
        <begin position="93"/>
        <end position="117"/>
    </location>
</feature>
<keyword evidence="5 7" id="KW-1133">Transmembrane helix</keyword>
<name>A0ABM8FML7_9BACT</name>
<dbReference type="PANTHER" id="PTHR36838:SF3">
    <property type="entry name" value="TRANSPORTER AUXIN EFFLUX CARRIER EC FAMILY"/>
    <property type="match status" value="1"/>
</dbReference>
<keyword evidence="4 7" id="KW-0812">Transmembrane</keyword>
<dbReference type="PANTHER" id="PTHR36838">
    <property type="entry name" value="AUXIN EFFLUX CARRIER FAMILY PROTEIN"/>
    <property type="match status" value="1"/>
</dbReference>
<evidence type="ECO:0000256" key="1">
    <source>
        <dbReference type="ARBA" id="ARBA00004141"/>
    </source>
</evidence>
<comment type="subcellular location">
    <subcellularLocation>
        <location evidence="1">Membrane</location>
        <topology evidence="1">Multi-pass membrane protein</topology>
    </subcellularLocation>
</comment>
<evidence type="ECO:0000256" key="6">
    <source>
        <dbReference type="ARBA" id="ARBA00023136"/>
    </source>
</evidence>
<dbReference type="EMBL" id="AP027370">
    <property type="protein sequence ID" value="BDY13608.1"/>
    <property type="molecule type" value="Genomic_DNA"/>
</dbReference>
<keyword evidence="9" id="KW-1185">Reference proteome</keyword>
<evidence type="ECO:0000256" key="5">
    <source>
        <dbReference type="ARBA" id="ARBA00022989"/>
    </source>
</evidence>
<feature type="transmembrane region" description="Helical" evidence="7">
    <location>
        <begin position="277"/>
        <end position="299"/>
    </location>
</feature>
<feature type="transmembrane region" description="Helical" evidence="7">
    <location>
        <begin position="218"/>
        <end position="238"/>
    </location>
</feature>
<feature type="transmembrane region" description="Helical" evidence="7">
    <location>
        <begin position="64"/>
        <end position="81"/>
    </location>
</feature>
<feature type="transmembrane region" description="Helical" evidence="7">
    <location>
        <begin position="189"/>
        <end position="206"/>
    </location>
</feature>